<dbReference type="PANTHER" id="PTHR43261:SF1">
    <property type="entry name" value="RIBOSOME-RELEASING FACTOR 2, MITOCHONDRIAL"/>
    <property type="match status" value="1"/>
</dbReference>
<dbReference type="InParanoid" id="A0A1D3D8Q8"/>
<dbReference type="AlphaFoldDB" id="A0A1D3D8Q8"/>
<evidence type="ECO:0000256" key="4">
    <source>
        <dbReference type="SAM" id="MobiDB-lite"/>
    </source>
</evidence>
<evidence type="ECO:0000313" key="5">
    <source>
        <dbReference type="EMBL" id="OEH79851.1"/>
    </source>
</evidence>
<dbReference type="PANTHER" id="PTHR43261">
    <property type="entry name" value="TRANSLATION ELONGATION FACTOR G-RELATED"/>
    <property type="match status" value="1"/>
</dbReference>
<dbReference type="Gene3D" id="3.30.70.870">
    <property type="entry name" value="Elongation Factor G (Translational Gtpase), domain 3"/>
    <property type="match status" value="1"/>
</dbReference>
<dbReference type="SUPFAM" id="SSF50447">
    <property type="entry name" value="Translation proteins"/>
    <property type="match status" value="1"/>
</dbReference>
<gene>
    <name evidence="5" type="ORF">cyc_07678</name>
</gene>
<evidence type="ECO:0000313" key="6">
    <source>
        <dbReference type="Proteomes" id="UP000095192"/>
    </source>
</evidence>
<dbReference type="Proteomes" id="UP000095192">
    <property type="component" value="Unassembled WGS sequence"/>
</dbReference>
<evidence type="ECO:0000256" key="2">
    <source>
        <dbReference type="ARBA" id="ARBA00022917"/>
    </source>
</evidence>
<dbReference type="GO" id="GO:0032790">
    <property type="term" value="P:ribosome disassembly"/>
    <property type="evidence" value="ECO:0007669"/>
    <property type="project" value="TreeGrafter"/>
</dbReference>
<dbReference type="VEuPathDB" id="ToxoDB:LOC34623598"/>
<reference evidence="5 6" key="1">
    <citation type="journal article" date="2016" name="BMC Genomics">
        <title>Comparative genomics reveals Cyclospora cayetanensis possesses coccidia-like metabolism and invasion components but unique surface antigens.</title>
        <authorList>
            <person name="Liu S."/>
            <person name="Wang L."/>
            <person name="Zheng H."/>
            <person name="Xu Z."/>
            <person name="Roellig D.M."/>
            <person name="Li N."/>
            <person name="Frace M.A."/>
            <person name="Tang K."/>
            <person name="Arrowood M.J."/>
            <person name="Moss D.M."/>
            <person name="Zhang L."/>
            <person name="Feng Y."/>
            <person name="Xiao L."/>
        </authorList>
    </citation>
    <scope>NUCLEOTIDE SEQUENCE [LARGE SCALE GENOMIC DNA]</scope>
    <source>
        <strain evidence="5 6">CHN_HEN01</strain>
    </source>
</reference>
<sequence>MDREGADMDACLQSVKRRLGVWPLQLNVAVRPAASTNEAAGATAAAKPLLHLIDLTDLCCRSYYLHPLGKRRLPLVVKTSPPPELQHLVDFPAATAQVTADAVASLAFTADRNQSAAPTKTFSWWQQPALLRQVLQRRQALLEDVLPDGRGGRLAYCRIFAGRLEAPCVLFNSSQRQVEVVQQLLLPAASAFTPTATAAAGDVAVLQGLQHTQAGDTLHAVPAGAAAVQQHQPQPASEPFVFQLHSGHARDHMEGPAASAAAHAGNRSSDAELQDPSLRFTRGEGEAFVLWGRGQLQLELVRDRLHTEFGEAANPAAAAEDFVSLAEPIMHVEVLLPAACVGAAATDLTQHREAHVISITAAHSAADAGASDEESAEFTQDAERIMQLDAIFLLCMLLWHSLL</sequence>
<feature type="region of interest" description="Disordered" evidence="4">
    <location>
        <begin position="252"/>
        <end position="274"/>
    </location>
</feature>
<name>A0A1D3D8Q8_9EIME</name>
<dbReference type="GO" id="GO:0005525">
    <property type="term" value="F:GTP binding"/>
    <property type="evidence" value="ECO:0007669"/>
    <property type="project" value="UniProtKB-KW"/>
</dbReference>
<keyword evidence="6" id="KW-1185">Reference proteome</keyword>
<proteinExistence type="predicted"/>
<keyword evidence="5" id="KW-0251">Elongation factor</keyword>
<dbReference type="GO" id="GO:0003746">
    <property type="term" value="F:translation elongation factor activity"/>
    <property type="evidence" value="ECO:0007669"/>
    <property type="project" value="UniProtKB-KW"/>
</dbReference>
<comment type="caution">
    <text evidence="5">The sequence shown here is derived from an EMBL/GenBank/DDBJ whole genome shotgun (WGS) entry which is preliminary data.</text>
</comment>
<keyword evidence="1" id="KW-0547">Nucleotide-binding</keyword>
<dbReference type="InterPro" id="IPR035647">
    <property type="entry name" value="EFG_III/V"/>
</dbReference>
<dbReference type="SUPFAM" id="SSF54980">
    <property type="entry name" value="EF-G C-terminal domain-like"/>
    <property type="match status" value="1"/>
</dbReference>
<evidence type="ECO:0000256" key="1">
    <source>
        <dbReference type="ARBA" id="ARBA00022741"/>
    </source>
</evidence>
<dbReference type="GO" id="GO:0003924">
    <property type="term" value="F:GTPase activity"/>
    <property type="evidence" value="ECO:0007669"/>
    <property type="project" value="TreeGrafter"/>
</dbReference>
<dbReference type="VEuPathDB" id="ToxoDB:cyc_07678"/>
<keyword evidence="3" id="KW-0342">GTP-binding</keyword>
<accession>A0A1D3D8Q8</accession>
<dbReference type="Gene3D" id="2.40.30.10">
    <property type="entry name" value="Translation factors"/>
    <property type="match status" value="1"/>
</dbReference>
<dbReference type="GO" id="GO:0005739">
    <property type="term" value="C:mitochondrion"/>
    <property type="evidence" value="ECO:0007669"/>
    <property type="project" value="TreeGrafter"/>
</dbReference>
<organism evidence="5 6">
    <name type="scientific">Cyclospora cayetanensis</name>
    <dbReference type="NCBI Taxonomy" id="88456"/>
    <lineage>
        <taxon>Eukaryota</taxon>
        <taxon>Sar</taxon>
        <taxon>Alveolata</taxon>
        <taxon>Apicomplexa</taxon>
        <taxon>Conoidasida</taxon>
        <taxon>Coccidia</taxon>
        <taxon>Eucoccidiorida</taxon>
        <taxon>Eimeriorina</taxon>
        <taxon>Eimeriidae</taxon>
        <taxon>Cyclospora</taxon>
    </lineage>
</organism>
<keyword evidence="2" id="KW-0648">Protein biosynthesis</keyword>
<dbReference type="GO" id="GO:0032543">
    <property type="term" value="P:mitochondrial translation"/>
    <property type="evidence" value="ECO:0007669"/>
    <property type="project" value="TreeGrafter"/>
</dbReference>
<evidence type="ECO:0000256" key="3">
    <source>
        <dbReference type="ARBA" id="ARBA00023134"/>
    </source>
</evidence>
<dbReference type="InterPro" id="IPR009000">
    <property type="entry name" value="Transl_B-barrel_sf"/>
</dbReference>
<protein>
    <submittedName>
        <fullName evidence="5">Elongation factor tu GTP-binding domain-containing protein</fullName>
    </submittedName>
</protein>
<dbReference type="EMBL" id="JROU02000261">
    <property type="protein sequence ID" value="OEH79851.1"/>
    <property type="molecule type" value="Genomic_DNA"/>
</dbReference>